<comment type="caution">
    <text evidence="1">The sequence shown here is derived from an EMBL/GenBank/DDBJ whole genome shotgun (WGS) entry which is preliminary data.</text>
</comment>
<dbReference type="Proteomes" id="UP000828048">
    <property type="component" value="Chromosome 3"/>
</dbReference>
<reference evidence="1 2" key="1">
    <citation type="journal article" date="2021" name="Hortic Res">
        <title>High-quality reference genome and annotation aids understanding of berry development for evergreen blueberry (Vaccinium darrowii).</title>
        <authorList>
            <person name="Yu J."/>
            <person name="Hulse-Kemp A.M."/>
            <person name="Babiker E."/>
            <person name="Staton M."/>
        </authorList>
    </citation>
    <scope>NUCLEOTIDE SEQUENCE [LARGE SCALE GENOMIC DNA]</scope>
    <source>
        <strain evidence="2">cv. NJ 8807/NJ 8810</strain>
        <tissue evidence="1">Young leaf</tissue>
    </source>
</reference>
<dbReference type="EMBL" id="CM037153">
    <property type="protein sequence ID" value="KAH7858893.1"/>
    <property type="molecule type" value="Genomic_DNA"/>
</dbReference>
<proteinExistence type="predicted"/>
<protein>
    <submittedName>
        <fullName evidence="1">Uncharacterized protein</fullName>
    </submittedName>
</protein>
<accession>A0ACB7YZZ7</accession>
<gene>
    <name evidence="1" type="ORF">Vadar_029143</name>
</gene>
<evidence type="ECO:0000313" key="2">
    <source>
        <dbReference type="Proteomes" id="UP000828048"/>
    </source>
</evidence>
<sequence>MEEKVEKTKVDVPYRRTRSVSNAANTDFPLQKMKDDAHKESAGGKCLRIFSSEAHDKQGITMQMHKIMNVDLPSAPRSPNDSNCSNNGACLTEEKKTKACNNHGIPGMLFPTIYKKKRTEEGHCTTTSSMLPTVGPNSRIPAAQFKPSNISTKKYIAY</sequence>
<name>A0ACB7YZZ7_9ERIC</name>
<keyword evidence="2" id="KW-1185">Reference proteome</keyword>
<organism evidence="1 2">
    <name type="scientific">Vaccinium darrowii</name>
    <dbReference type="NCBI Taxonomy" id="229202"/>
    <lineage>
        <taxon>Eukaryota</taxon>
        <taxon>Viridiplantae</taxon>
        <taxon>Streptophyta</taxon>
        <taxon>Embryophyta</taxon>
        <taxon>Tracheophyta</taxon>
        <taxon>Spermatophyta</taxon>
        <taxon>Magnoliopsida</taxon>
        <taxon>eudicotyledons</taxon>
        <taxon>Gunneridae</taxon>
        <taxon>Pentapetalae</taxon>
        <taxon>asterids</taxon>
        <taxon>Ericales</taxon>
        <taxon>Ericaceae</taxon>
        <taxon>Vaccinioideae</taxon>
        <taxon>Vaccinieae</taxon>
        <taxon>Vaccinium</taxon>
    </lineage>
</organism>
<evidence type="ECO:0000313" key="1">
    <source>
        <dbReference type="EMBL" id="KAH7858893.1"/>
    </source>
</evidence>